<dbReference type="PROSITE" id="PS51257">
    <property type="entry name" value="PROKAR_LIPOPROTEIN"/>
    <property type="match status" value="1"/>
</dbReference>
<evidence type="ECO:0000256" key="1">
    <source>
        <dbReference type="SAM" id="MobiDB-lite"/>
    </source>
</evidence>
<evidence type="ECO:0000313" key="3">
    <source>
        <dbReference type="EMBL" id="GLQ35716.1"/>
    </source>
</evidence>
<dbReference type="EMBL" id="BSNN01000004">
    <property type="protein sequence ID" value="GLQ35716.1"/>
    <property type="molecule type" value="Genomic_DNA"/>
</dbReference>
<feature type="signal peptide" evidence="2">
    <location>
        <begin position="1"/>
        <end position="15"/>
    </location>
</feature>
<name>A0ABQ5VW97_9RHOB</name>
<gene>
    <name evidence="3" type="ORF">GCM10007939_19990</name>
</gene>
<keyword evidence="4" id="KW-1185">Reference proteome</keyword>
<reference evidence="4" key="1">
    <citation type="journal article" date="2019" name="Int. J. Syst. Evol. Microbiol.">
        <title>The Global Catalogue of Microorganisms (GCM) 10K type strain sequencing project: providing services to taxonomists for standard genome sequencing and annotation.</title>
        <authorList>
            <consortium name="The Broad Institute Genomics Platform"/>
            <consortium name="The Broad Institute Genome Sequencing Center for Infectious Disease"/>
            <person name="Wu L."/>
            <person name="Ma J."/>
        </authorList>
    </citation>
    <scope>NUCLEOTIDE SEQUENCE [LARGE SCALE GENOMIC DNA]</scope>
    <source>
        <strain evidence="4">NBRC 110140</strain>
    </source>
</reference>
<accession>A0ABQ5VW97</accession>
<feature type="chain" id="PRO_5045827694" evidence="2">
    <location>
        <begin position="16"/>
        <end position="125"/>
    </location>
</feature>
<proteinExistence type="predicted"/>
<evidence type="ECO:0000256" key="2">
    <source>
        <dbReference type="SAM" id="SignalP"/>
    </source>
</evidence>
<organism evidence="3 4">
    <name type="scientific">Amylibacter marinus</name>
    <dbReference type="NCBI Taxonomy" id="1475483"/>
    <lineage>
        <taxon>Bacteria</taxon>
        <taxon>Pseudomonadati</taxon>
        <taxon>Pseudomonadota</taxon>
        <taxon>Alphaproteobacteria</taxon>
        <taxon>Rhodobacterales</taxon>
        <taxon>Paracoccaceae</taxon>
        <taxon>Amylibacter</taxon>
    </lineage>
</organism>
<dbReference type="RefSeq" id="WP_284378515.1">
    <property type="nucleotide sequence ID" value="NZ_BSNN01000004.1"/>
</dbReference>
<dbReference type="Proteomes" id="UP001156694">
    <property type="component" value="Unassembled WGS sequence"/>
</dbReference>
<feature type="region of interest" description="Disordered" evidence="1">
    <location>
        <begin position="19"/>
        <end position="38"/>
    </location>
</feature>
<keyword evidence="2" id="KW-0732">Signal</keyword>
<feature type="compositionally biased region" description="Polar residues" evidence="1">
    <location>
        <begin position="21"/>
        <end position="34"/>
    </location>
</feature>
<comment type="caution">
    <text evidence="3">The sequence shown here is derived from an EMBL/GenBank/DDBJ whole genome shotgun (WGS) entry which is preliminary data.</text>
</comment>
<evidence type="ECO:0000313" key="4">
    <source>
        <dbReference type="Proteomes" id="UP001156694"/>
    </source>
</evidence>
<sequence length="125" mass="13562">MIKKLAILGGLLAMAACNPQGEPTTQEPLNSAQEYQVAHETSDNFPKQKLIADDGMPFELRKVTVGKRVFAHVANKGSASNLVNRVWVAKTVKPIEAATGCSISTIDPDYRINPGRAWVIGLDCR</sequence>
<protein>
    <submittedName>
        <fullName evidence="3">Uncharacterized protein</fullName>
    </submittedName>
</protein>